<proteinExistence type="inferred from homology"/>
<dbReference type="PRINTS" id="PR00385">
    <property type="entry name" value="P450"/>
</dbReference>
<dbReference type="AlphaFoldDB" id="A0A9P7YER2"/>
<dbReference type="Pfam" id="PF00067">
    <property type="entry name" value="p450"/>
    <property type="match status" value="1"/>
</dbReference>
<feature type="binding site" description="axial binding residue" evidence="4">
    <location>
        <position position="437"/>
    </location>
    <ligand>
        <name>heme</name>
        <dbReference type="ChEBI" id="CHEBI:30413"/>
    </ligand>
    <ligandPart>
        <name>Fe</name>
        <dbReference type="ChEBI" id="CHEBI:18248"/>
    </ligandPart>
</feature>
<dbReference type="SUPFAM" id="SSF48264">
    <property type="entry name" value="Cytochrome P450"/>
    <property type="match status" value="1"/>
</dbReference>
<dbReference type="Proteomes" id="UP000824998">
    <property type="component" value="Unassembled WGS sequence"/>
</dbReference>
<comment type="cofactor">
    <cofactor evidence="1 4">
        <name>heme</name>
        <dbReference type="ChEBI" id="CHEBI:30413"/>
    </cofactor>
</comment>
<keyword evidence="5" id="KW-0560">Oxidoreductase</keyword>
<evidence type="ECO:0000256" key="1">
    <source>
        <dbReference type="ARBA" id="ARBA00001971"/>
    </source>
</evidence>
<gene>
    <name evidence="6" type="ORF">BJ875DRAFT_406526</name>
</gene>
<dbReference type="PANTHER" id="PTHR24305">
    <property type="entry name" value="CYTOCHROME P450"/>
    <property type="match status" value="1"/>
</dbReference>
<dbReference type="OrthoDB" id="1470350at2759"/>
<dbReference type="PRINTS" id="PR00463">
    <property type="entry name" value="EP450I"/>
</dbReference>
<dbReference type="InterPro" id="IPR001128">
    <property type="entry name" value="Cyt_P450"/>
</dbReference>
<evidence type="ECO:0000256" key="3">
    <source>
        <dbReference type="ARBA" id="ARBA00023004"/>
    </source>
</evidence>
<comment type="similarity">
    <text evidence="5">Belongs to the cytochrome P450 family.</text>
</comment>
<evidence type="ECO:0000313" key="7">
    <source>
        <dbReference type="Proteomes" id="UP000824998"/>
    </source>
</evidence>
<keyword evidence="3 4" id="KW-0408">Iron</keyword>
<organism evidence="6 7">
    <name type="scientific">Amylocarpus encephaloides</name>
    <dbReference type="NCBI Taxonomy" id="45428"/>
    <lineage>
        <taxon>Eukaryota</taxon>
        <taxon>Fungi</taxon>
        <taxon>Dikarya</taxon>
        <taxon>Ascomycota</taxon>
        <taxon>Pezizomycotina</taxon>
        <taxon>Leotiomycetes</taxon>
        <taxon>Helotiales</taxon>
        <taxon>Helotiales incertae sedis</taxon>
        <taxon>Amylocarpus</taxon>
    </lineage>
</organism>
<dbReference type="EMBL" id="MU251588">
    <property type="protein sequence ID" value="KAG9231663.1"/>
    <property type="molecule type" value="Genomic_DNA"/>
</dbReference>
<evidence type="ECO:0000256" key="5">
    <source>
        <dbReference type="RuleBase" id="RU000461"/>
    </source>
</evidence>
<dbReference type="GO" id="GO:0016705">
    <property type="term" value="F:oxidoreductase activity, acting on paired donors, with incorporation or reduction of molecular oxygen"/>
    <property type="evidence" value="ECO:0007669"/>
    <property type="project" value="InterPro"/>
</dbReference>
<keyword evidence="5" id="KW-0503">Monooxygenase</keyword>
<dbReference type="GO" id="GO:0020037">
    <property type="term" value="F:heme binding"/>
    <property type="evidence" value="ECO:0007669"/>
    <property type="project" value="InterPro"/>
</dbReference>
<evidence type="ECO:0000256" key="4">
    <source>
        <dbReference type="PIRSR" id="PIRSR602401-1"/>
    </source>
</evidence>
<dbReference type="GO" id="GO:0005506">
    <property type="term" value="F:iron ion binding"/>
    <property type="evidence" value="ECO:0007669"/>
    <property type="project" value="InterPro"/>
</dbReference>
<dbReference type="InterPro" id="IPR017972">
    <property type="entry name" value="Cyt_P450_CS"/>
</dbReference>
<reference evidence="6" key="1">
    <citation type="journal article" date="2021" name="IMA Fungus">
        <title>Genomic characterization of three marine fungi, including Emericellopsis atlantica sp. nov. with signatures of a generalist lifestyle and marine biomass degradation.</title>
        <authorList>
            <person name="Hagestad O.C."/>
            <person name="Hou L."/>
            <person name="Andersen J.H."/>
            <person name="Hansen E.H."/>
            <person name="Altermark B."/>
            <person name="Li C."/>
            <person name="Kuhnert E."/>
            <person name="Cox R.J."/>
            <person name="Crous P.W."/>
            <person name="Spatafora J.W."/>
            <person name="Lail K."/>
            <person name="Amirebrahimi M."/>
            <person name="Lipzen A."/>
            <person name="Pangilinan J."/>
            <person name="Andreopoulos W."/>
            <person name="Hayes R.D."/>
            <person name="Ng V."/>
            <person name="Grigoriev I.V."/>
            <person name="Jackson S.A."/>
            <person name="Sutton T.D.S."/>
            <person name="Dobson A.D.W."/>
            <person name="Rama T."/>
        </authorList>
    </citation>
    <scope>NUCLEOTIDE SEQUENCE</scope>
    <source>
        <strain evidence="6">TRa018bII</strain>
    </source>
</reference>
<keyword evidence="4 5" id="KW-0349">Heme</keyword>
<comment type="caution">
    <text evidence="6">The sequence shown here is derived from an EMBL/GenBank/DDBJ whole genome shotgun (WGS) entry which is preliminary data.</text>
</comment>
<sequence>MITSYAVSILVSYLLLWATYQVFLHPLRKFPGPVVAKLSDIYSGIHTYKKCLHLTTWKNHRRYGSVVRQGPNKLVFSSVTALRDIYKNDRTTKPEAYMALGPGLTAYNIFTAVDRQLHRARRQLIGQVITDRSMRVFEPTMIKHVDIFVRNLLCESQSSNPVDMSKQTRKLGLDLAALLGFGYELRLQTNNENQFIQTVLDTGTWTSNIFLHFPLARQLRLGPLFMFSLLGIRPKYLALMETMITSRMAEPKDAKHDLYSFVADALATESSGLRQSDLWAEGNLFLSAAGDTVKTALSSTFFYLSRNPKAYQKLAAEIRSAFTSGNEIVGTGVAGCSYLRACIDEAIRISPPAAGILWRDLAPDDDKNQPFIVDGHVIPRGTIVGLNTYSLHHNEDYFPDSFSYDPERWLDSSDYLPETKRIMRDAFAPFSIGPRGCAGKAMAYLETSLVLAKTMWYFDFEASPGELGEVGAGKVGAEDGRQRRSEFQLYDIFNMAHDGPCLNFRVRGDFWKDL</sequence>
<keyword evidence="7" id="KW-1185">Reference proteome</keyword>
<keyword evidence="2 4" id="KW-0479">Metal-binding</keyword>
<accession>A0A9P7YER2</accession>
<dbReference type="PANTHER" id="PTHR24305:SF226">
    <property type="entry name" value="CYTOCHROME P450 MONOOXYGENASE"/>
    <property type="match status" value="1"/>
</dbReference>
<dbReference type="PROSITE" id="PS00086">
    <property type="entry name" value="CYTOCHROME_P450"/>
    <property type="match status" value="1"/>
</dbReference>
<dbReference type="InterPro" id="IPR036396">
    <property type="entry name" value="Cyt_P450_sf"/>
</dbReference>
<dbReference type="Gene3D" id="1.10.630.10">
    <property type="entry name" value="Cytochrome P450"/>
    <property type="match status" value="1"/>
</dbReference>
<evidence type="ECO:0000313" key="6">
    <source>
        <dbReference type="EMBL" id="KAG9231663.1"/>
    </source>
</evidence>
<evidence type="ECO:0000256" key="2">
    <source>
        <dbReference type="ARBA" id="ARBA00022723"/>
    </source>
</evidence>
<protein>
    <submittedName>
        <fullName evidence="6">Cytochrome P450</fullName>
    </submittedName>
</protein>
<dbReference type="InterPro" id="IPR050121">
    <property type="entry name" value="Cytochrome_P450_monoxygenase"/>
</dbReference>
<dbReference type="GO" id="GO:0004497">
    <property type="term" value="F:monooxygenase activity"/>
    <property type="evidence" value="ECO:0007669"/>
    <property type="project" value="UniProtKB-KW"/>
</dbReference>
<dbReference type="InterPro" id="IPR002401">
    <property type="entry name" value="Cyt_P450_E_grp-I"/>
</dbReference>
<name>A0A9P7YER2_9HELO</name>